<feature type="region of interest" description="Disordered" evidence="1">
    <location>
        <begin position="665"/>
        <end position="699"/>
    </location>
</feature>
<feature type="compositionally biased region" description="Gly residues" evidence="1">
    <location>
        <begin position="686"/>
        <end position="699"/>
    </location>
</feature>
<reference evidence="2 3" key="1">
    <citation type="submission" date="2014-04" db="EMBL/GenBank/DDBJ databases">
        <authorList>
            <consortium name="DOE Joint Genome Institute"/>
            <person name="Kuo A."/>
            <person name="Gay G."/>
            <person name="Dore J."/>
            <person name="Kohler A."/>
            <person name="Nagy L.G."/>
            <person name="Floudas D."/>
            <person name="Copeland A."/>
            <person name="Barry K.W."/>
            <person name="Cichocki N."/>
            <person name="Veneault-Fourrey C."/>
            <person name="LaButti K."/>
            <person name="Lindquist E.A."/>
            <person name="Lipzen A."/>
            <person name="Lundell T."/>
            <person name="Morin E."/>
            <person name="Murat C."/>
            <person name="Sun H."/>
            <person name="Tunlid A."/>
            <person name="Henrissat B."/>
            <person name="Grigoriev I.V."/>
            <person name="Hibbett D.S."/>
            <person name="Martin F."/>
            <person name="Nordberg H.P."/>
            <person name="Cantor M.N."/>
            <person name="Hua S.X."/>
        </authorList>
    </citation>
    <scope>NUCLEOTIDE SEQUENCE [LARGE SCALE GENOMIC DNA]</scope>
    <source>
        <strain evidence="3">h7</strain>
    </source>
</reference>
<feature type="compositionally biased region" description="Polar residues" evidence="1">
    <location>
        <begin position="464"/>
        <end position="474"/>
    </location>
</feature>
<feature type="region of interest" description="Disordered" evidence="1">
    <location>
        <begin position="542"/>
        <end position="638"/>
    </location>
</feature>
<feature type="region of interest" description="Disordered" evidence="1">
    <location>
        <begin position="1"/>
        <end position="36"/>
    </location>
</feature>
<reference evidence="3" key="2">
    <citation type="submission" date="2015-01" db="EMBL/GenBank/DDBJ databases">
        <title>Evolutionary Origins and Diversification of the Mycorrhizal Mutualists.</title>
        <authorList>
            <consortium name="DOE Joint Genome Institute"/>
            <consortium name="Mycorrhizal Genomics Consortium"/>
            <person name="Kohler A."/>
            <person name="Kuo A."/>
            <person name="Nagy L.G."/>
            <person name="Floudas D."/>
            <person name="Copeland A."/>
            <person name="Barry K.W."/>
            <person name="Cichocki N."/>
            <person name="Veneault-Fourrey C."/>
            <person name="LaButti K."/>
            <person name="Lindquist E.A."/>
            <person name="Lipzen A."/>
            <person name="Lundell T."/>
            <person name="Morin E."/>
            <person name="Murat C."/>
            <person name="Riley R."/>
            <person name="Ohm R."/>
            <person name="Sun H."/>
            <person name="Tunlid A."/>
            <person name="Henrissat B."/>
            <person name="Grigoriev I.V."/>
            <person name="Hibbett D.S."/>
            <person name="Martin F."/>
        </authorList>
    </citation>
    <scope>NUCLEOTIDE SEQUENCE [LARGE SCALE GENOMIC DNA]</scope>
    <source>
        <strain evidence="3">h7</strain>
    </source>
</reference>
<protein>
    <submittedName>
        <fullName evidence="2">Uncharacterized protein</fullName>
    </submittedName>
</protein>
<keyword evidence="3" id="KW-1185">Reference proteome</keyword>
<feature type="compositionally biased region" description="Acidic residues" evidence="1">
    <location>
        <begin position="569"/>
        <end position="581"/>
    </location>
</feature>
<dbReference type="OrthoDB" id="3218262at2759"/>
<feature type="compositionally biased region" description="Polar residues" evidence="1">
    <location>
        <begin position="210"/>
        <end position="227"/>
    </location>
</feature>
<name>A0A0C3C623_HEBCY</name>
<dbReference type="Proteomes" id="UP000053424">
    <property type="component" value="Unassembled WGS sequence"/>
</dbReference>
<organism evidence="2 3">
    <name type="scientific">Hebeloma cylindrosporum</name>
    <dbReference type="NCBI Taxonomy" id="76867"/>
    <lineage>
        <taxon>Eukaryota</taxon>
        <taxon>Fungi</taxon>
        <taxon>Dikarya</taxon>
        <taxon>Basidiomycota</taxon>
        <taxon>Agaricomycotina</taxon>
        <taxon>Agaricomycetes</taxon>
        <taxon>Agaricomycetidae</taxon>
        <taxon>Agaricales</taxon>
        <taxon>Agaricineae</taxon>
        <taxon>Hymenogastraceae</taxon>
        <taxon>Hebeloma</taxon>
    </lineage>
</organism>
<accession>A0A0C3C623</accession>
<feature type="region of interest" description="Disordered" evidence="1">
    <location>
        <begin position="54"/>
        <end position="74"/>
    </location>
</feature>
<feature type="region of interest" description="Disordered" evidence="1">
    <location>
        <begin position="329"/>
        <end position="528"/>
    </location>
</feature>
<evidence type="ECO:0000256" key="1">
    <source>
        <dbReference type="SAM" id="MobiDB-lite"/>
    </source>
</evidence>
<sequence length="699" mass="75029">MSLKSKSRTRVQQTPDRMLDAASGSSSKPLVSRNGGKRAEAYLVDLEKRREELARTVSEVPASPPHPSQDEDEAVRAERINSFRRRVHEAWDYADGNPADGKWLFLTHLLRMGVTSGRGGRWVGARADLKVPEPIDGWVNAETEAEWNEWEKKDTAERAVKEKVENWKRKVEPPAPTRSAASIPVPKPPSKVSDRTETTTKVPSVLEEPNGSQTKAKVSVVKASSNPLKDAAPFGFSVVKKPTQIKGKPTASGKQKDSDAGGFKGSGQNSDAKDAQPPAPPDVEAGLQVNDAGKTSQDQAPVIPPPLNIRHISDVPEFSFLPPSFPSSVIQTSTPKPDAKPFKPHKPDAIPHVTSAPPTPVAFLPRPMATSTVFPPLSPRVTKTYGRHNLSPNQPLEVSASLPAIPLTPTRDTSTNANNKRVALGPPASPSDGRVLKKTRTMPAVAPMRSPHTPNKTDPRPIAQPSSSPLSSMPVTPKKPTIPTLTDLLASAKKGKSSPKGSSTKPRSRISEAKPPSKGLFPSIAPYDEDNPYMLDPYAISAQGVDPDLPVDIDLQSPTKSLSSLAGSDSEDDVDELEEEPGLGIGGNELDLPFNPMATSTQRPFVARKSGASQPTGDSWASVYGEVGPRPQPASSANSFPYVYNSQFESDVAKQVDRVDKLLEKDVDYDGWLKDPEEGEEDEDVGGFGQNSLGVGGSS</sequence>
<dbReference type="AlphaFoldDB" id="A0A0C3C623"/>
<feature type="region of interest" description="Disordered" evidence="1">
    <location>
        <begin position="167"/>
        <end position="308"/>
    </location>
</feature>
<feature type="compositionally biased region" description="Polar residues" evidence="1">
    <location>
        <begin position="556"/>
        <end position="567"/>
    </location>
</feature>
<proteinExistence type="predicted"/>
<evidence type="ECO:0000313" key="3">
    <source>
        <dbReference type="Proteomes" id="UP000053424"/>
    </source>
</evidence>
<feature type="compositionally biased region" description="Basic and acidic residues" evidence="1">
    <location>
        <begin position="337"/>
        <end position="349"/>
    </location>
</feature>
<dbReference type="EMBL" id="KN831787">
    <property type="protein sequence ID" value="KIM39061.1"/>
    <property type="molecule type" value="Genomic_DNA"/>
</dbReference>
<dbReference type="HOGENOM" id="CLU_382191_0_0_1"/>
<gene>
    <name evidence="2" type="ORF">M413DRAFT_447416</name>
</gene>
<feature type="compositionally biased region" description="Basic and acidic residues" evidence="1">
    <location>
        <begin position="665"/>
        <end position="676"/>
    </location>
</feature>
<evidence type="ECO:0000313" key="2">
    <source>
        <dbReference type="EMBL" id="KIM39061.1"/>
    </source>
</evidence>
<dbReference type="STRING" id="686832.A0A0C3C623"/>
<feature type="compositionally biased region" description="Polar residues" evidence="1">
    <location>
        <begin position="410"/>
        <end position="419"/>
    </location>
</feature>